<name>A0ABW8T8L8_9CLOT</name>
<proteinExistence type="predicted"/>
<accession>A0ABW8T8L8</accession>
<comment type="caution">
    <text evidence="1">The sequence shown here is derived from an EMBL/GenBank/DDBJ whole genome shotgun (WGS) entry which is preliminary data.</text>
</comment>
<sequence length="74" mass="9042">MENLRQRFRFFLDNKVQHYKVKTDARLDRKRVDEIAAVTVDAAKDPYERFGIRLIGYMLLEAFNYQIKWLKKEM</sequence>
<evidence type="ECO:0000313" key="2">
    <source>
        <dbReference type="Proteomes" id="UP001623591"/>
    </source>
</evidence>
<organism evidence="1 2">
    <name type="scientific">Candidatus Clostridium stratigraminis</name>
    <dbReference type="NCBI Taxonomy" id="3381661"/>
    <lineage>
        <taxon>Bacteria</taxon>
        <taxon>Bacillati</taxon>
        <taxon>Bacillota</taxon>
        <taxon>Clostridia</taxon>
        <taxon>Eubacteriales</taxon>
        <taxon>Clostridiaceae</taxon>
        <taxon>Clostridium</taxon>
    </lineage>
</organism>
<evidence type="ECO:0000313" key="1">
    <source>
        <dbReference type="EMBL" id="MFL0248727.1"/>
    </source>
</evidence>
<keyword evidence="2" id="KW-1185">Reference proteome</keyword>
<dbReference type="Proteomes" id="UP001623591">
    <property type="component" value="Unassembled WGS sequence"/>
</dbReference>
<dbReference type="EMBL" id="JBJHZZ010000028">
    <property type="protein sequence ID" value="MFL0248727.1"/>
    <property type="molecule type" value="Genomic_DNA"/>
</dbReference>
<gene>
    <name evidence="1" type="ORF">ACJDUG_17440</name>
</gene>
<protein>
    <submittedName>
        <fullName evidence="1">Uncharacterized protein</fullName>
    </submittedName>
</protein>
<reference evidence="1 2" key="1">
    <citation type="submission" date="2024-11" db="EMBL/GenBank/DDBJ databases">
        <authorList>
            <person name="Heng Y.C."/>
            <person name="Lim A.C.H."/>
            <person name="Lee J.K.Y."/>
            <person name="Kittelmann S."/>
        </authorList>
    </citation>
    <scope>NUCLEOTIDE SEQUENCE [LARGE SCALE GENOMIC DNA]</scope>
    <source>
        <strain evidence="1 2">WILCCON 0185</strain>
    </source>
</reference>
<dbReference type="RefSeq" id="WP_406771154.1">
    <property type="nucleotide sequence ID" value="NZ_JBJHZZ010000028.1"/>
</dbReference>